<evidence type="ECO:0000256" key="2">
    <source>
        <dbReference type="ARBA" id="ARBA00061366"/>
    </source>
</evidence>
<dbReference type="Proteomes" id="UP000757890">
    <property type="component" value="Unassembled WGS sequence"/>
</dbReference>
<organism evidence="4 5">
    <name type="scientific">Dialister invisus</name>
    <dbReference type="NCBI Taxonomy" id="218538"/>
    <lineage>
        <taxon>Bacteria</taxon>
        <taxon>Bacillati</taxon>
        <taxon>Bacillota</taxon>
        <taxon>Negativicutes</taxon>
        <taxon>Veillonellales</taxon>
        <taxon>Veillonellaceae</taxon>
        <taxon>Dialister</taxon>
    </lineage>
</organism>
<dbReference type="Pfam" id="PF15738">
    <property type="entry name" value="YafQ_toxin"/>
    <property type="match status" value="1"/>
</dbReference>
<reference evidence="4" key="1">
    <citation type="submission" date="2020-04" db="EMBL/GenBank/DDBJ databases">
        <title>Deep metagenomics examines the oral microbiome during advanced dental caries in children, revealing novel taxa and co-occurrences with host molecules.</title>
        <authorList>
            <person name="Baker J.L."/>
            <person name="Morton J.T."/>
            <person name="Dinis M."/>
            <person name="Alvarez R."/>
            <person name="Tran N.C."/>
            <person name="Knight R."/>
            <person name="Edlund A."/>
        </authorList>
    </citation>
    <scope>NUCLEOTIDE SEQUENCE</scope>
    <source>
        <strain evidence="4">JCVI_32_bin.14</strain>
    </source>
</reference>
<dbReference type="FunFam" id="3.30.2310.20:FF:000003">
    <property type="entry name" value="Type II toxin-antitoxin system YafQ family toxin"/>
    <property type="match status" value="1"/>
</dbReference>
<dbReference type="GO" id="GO:0006402">
    <property type="term" value="P:mRNA catabolic process"/>
    <property type="evidence" value="ECO:0007669"/>
    <property type="project" value="TreeGrafter"/>
</dbReference>
<evidence type="ECO:0000313" key="5">
    <source>
        <dbReference type="Proteomes" id="UP000757890"/>
    </source>
</evidence>
<proteinExistence type="inferred from homology"/>
<dbReference type="AlphaFoldDB" id="A0A930FPH2"/>
<dbReference type="RefSeq" id="WP_276639391.1">
    <property type="nucleotide sequence ID" value="NZ_DBGCDW010000020.1"/>
</dbReference>
<dbReference type="InterPro" id="IPR007712">
    <property type="entry name" value="RelE/ParE_toxin"/>
</dbReference>
<dbReference type="PANTHER" id="PTHR40588:SF1">
    <property type="entry name" value="MRNA INTERFERASE TOXIN YAFQ"/>
    <property type="match status" value="1"/>
</dbReference>
<dbReference type="PIRSF" id="PIRSF006156">
    <property type="entry name" value="YafQ"/>
    <property type="match status" value="1"/>
</dbReference>
<protein>
    <submittedName>
        <fullName evidence="4">Type II toxin-antitoxin system YafQ family toxin</fullName>
    </submittedName>
</protein>
<feature type="active site" description="Proton donor" evidence="3">
    <location>
        <position position="87"/>
    </location>
</feature>
<comment type="similarity">
    <text evidence="2">Belongs to the RelE toxin family. YafQ subfamily.</text>
</comment>
<evidence type="ECO:0000256" key="1">
    <source>
        <dbReference type="ARBA" id="ARBA00022649"/>
    </source>
</evidence>
<gene>
    <name evidence="4" type="ORF">HXL70_04170</name>
</gene>
<dbReference type="NCBIfam" id="TIGR02385">
    <property type="entry name" value="RelE_StbE"/>
    <property type="match status" value="1"/>
</dbReference>
<dbReference type="PANTHER" id="PTHR40588">
    <property type="entry name" value="MRNA INTERFERASE TOXIN YAFQ"/>
    <property type="match status" value="1"/>
</dbReference>
<dbReference type="SUPFAM" id="SSF143011">
    <property type="entry name" value="RelE-like"/>
    <property type="match status" value="1"/>
</dbReference>
<dbReference type="GO" id="GO:0004521">
    <property type="term" value="F:RNA endonuclease activity"/>
    <property type="evidence" value="ECO:0007669"/>
    <property type="project" value="TreeGrafter"/>
</dbReference>
<evidence type="ECO:0000313" key="4">
    <source>
        <dbReference type="EMBL" id="MBF1129225.1"/>
    </source>
</evidence>
<comment type="caution">
    <text evidence="4">The sequence shown here is derived from an EMBL/GenBank/DDBJ whole genome shotgun (WGS) entry which is preliminary data.</text>
</comment>
<accession>A0A930FPH2</accession>
<name>A0A930FPH2_9FIRM</name>
<dbReference type="InterPro" id="IPR035093">
    <property type="entry name" value="RelE/ParE_toxin_dom_sf"/>
</dbReference>
<dbReference type="GO" id="GO:0006415">
    <property type="term" value="P:translational termination"/>
    <property type="evidence" value="ECO:0007669"/>
    <property type="project" value="TreeGrafter"/>
</dbReference>
<dbReference type="InterPro" id="IPR004386">
    <property type="entry name" value="Toxin_YafQ-like"/>
</dbReference>
<evidence type="ECO:0000256" key="3">
    <source>
        <dbReference type="PIRSR" id="PIRSR006156-1"/>
    </source>
</evidence>
<sequence>MKYNIKVTARFQKDLKRMHRRGYDISLLTEIIRKLSEGKTLPEKNKDHSLSGDYIGCRECHITPDWLLIYEIYDRELILYLTRTGSHSDLF</sequence>
<dbReference type="EMBL" id="JABZMK010000015">
    <property type="protein sequence ID" value="MBF1129225.1"/>
    <property type="molecule type" value="Genomic_DNA"/>
</dbReference>
<keyword evidence="1" id="KW-1277">Toxin-antitoxin system</keyword>
<dbReference type="Gene3D" id="3.30.2310.20">
    <property type="entry name" value="RelE-like"/>
    <property type="match status" value="1"/>
</dbReference>